<comment type="caution">
    <text evidence="1">The sequence shown here is derived from an EMBL/GenBank/DDBJ whole genome shotgun (WGS) entry which is preliminary data.</text>
</comment>
<evidence type="ECO:0000313" key="1">
    <source>
        <dbReference type="EMBL" id="KAK1284523.1"/>
    </source>
</evidence>
<organism evidence="1 2">
    <name type="scientific">Acorus calamus</name>
    <name type="common">Sweet flag</name>
    <dbReference type="NCBI Taxonomy" id="4465"/>
    <lineage>
        <taxon>Eukaryota</taxon>
        <taxon>Viridiplantae</taxon>
        <taxon>Streptophyta</taxon>
        <taxon>Embryophyta</taxon>
        <taxon>Tracheophyta</taxon>
        <taxon>Spermatophyta</taxon>
        <taxon>Magnoliopsida</taxon>
        <taxon>Liliopsida</taxon>
        <taxon>Acoraceae</taxon>
        <taxon>Acorus</taxon>
    </lineage>
</organism>
<dbReference type="Proteomes" id="UP001180020">
    <property type="component" value="Unassembled WGS sequence"/>
</dbReference>
<dbReference type="AlphaFoldDB" id="A0AAV9C898"/>
<reference evidence="1" key="2">
    <citation type="submission" date="2023-06" db="EMBL/GenBank/DDBJ databases">
        <authorList>
            <person name="Ma L."/>
            <person name="Liu K.-W."/>
            <person name="Li Z."/>
            <person name="Hsiao Y.-Y."/>
            <person name="Qi Y."/>
            <person name="Fu T."/>
            <person name="Tang G."/>
            <person name="Zhang D."/>
            <person name="Sun W.-H."/>
            <person name="Liu D.-K."/>
            <person name="Li Y."/>
            <person name="Chen G.-Z."/>
            <person name="Liu X.-D."/>
            <person name="Liao X.-Y."/>
            <person name="Jiang Y.-T."/>
            <person name="Yu X."/>
            <person name="Hao Y."/>
            <person name="Huang J."/>
            <person name="Zhao X.-W."/>
            <person name="Ke S."/>
            <person name="Chen Y.-Y."/>
            <person name="Wu W.-L."/>
            <person name="Hsu J.-L."/>
            <person name="Lin Y.-F."/>
            <person name="Huang M.-D."/>
            <person name="Li C.-Y."/>
            <person name="Huang L."/>
            <person name="Wang Z.-W."/>
            <person name="Zhao X."/>
            <person name="Zhong W.-Y."/>
            <person name="Peng D.-H."/>
            <person name="Ahmad S."/>
            <person name="Lan S."/>
            <person name="Zhang J.-S."/>
            <person name="Tsai W.-C."/>
            <person name="Van De Peer Y."/>
            <person name="Liu Z.-J."/>
        </authorList>
    </citation>
    <scope>NUCLEOTIDE SEQUENCE</scope>
    <source>
        <strain evidence="1">CP</strain>
        <tissue evidence="1">Leaves</tissue>
    </source>
</reference>
<proteinExistence type="predicted"/>
<sequence>MFKAAYIEHPIRYCRIHRITMKIKDFKVDKVPESIGNWIWINGIVIETKIEMCKAANIEQPTGSFRMKAIIRKIKDRETGKISILILNRTRQTIKSTILQS</sequence>
<evidence type="ECO:0000313" key="2">
    <source>
        <dbReference type="Proteomes" id="UP001180020"/>
    </source>
</evidence>
<name>A0AAV9C898_ACOCL</name>
<accession>A0AAV9C898</accession>
<protein>
    <submittedName>
        <fullName evidence="1">Uncharacterized protein</fullName>
    </submittedName>
</protein>
<reference evidence="1" key="1">
    <citation type="journal article" date="2023" name="Nat. Commun.">
        <title>Diploid and tetraploid genomes of Acorus and the evolution of monocots.</title>
        <authorList>
            <person name="Ma L."/>
            <person name="Liu K.W."/>
            <person name="Li Z."/>
            <person name="Hsiao Y.Y."/>
            <person name="Qi Y."/>
            <person name="Fu T."/>
            <person name="Tang G.D."/>
            <person name="Zhang D."/>
            <person name="Sun W.H."/>
            <person name="Liu D.K."/>
            <person name="Li Y."/>
            <person name="Chen G.Z."/>
            <person name="Liu X.D."/>
            <person name="Liao X.Y."/>
            <person name="Jiang Y.T."/>
            <person name="Yu X."/>
            <person name="Hao Y."/>
            <person name="Huang J."/>
            <person name="Zhao X.W."/>
            <person name="Ke S."/>
            <person name="Chen Y.Y."/>
            <person name="Wu W.L."/>
            <person name="Hsu J.L."/>
            <person name="Lin Y.F."/>
            <person name="Huang M.D."/>
            <person name="Li C.Y."/>
            <person name="Huang L."/>
            <person name="Wang Z.W."/>
            <person name="Zhao X."/>
            <person name="Zhong W.Y."/>
            <person name="Peng D.H."/>
            <person name="Ahmad S."/>
            <person name="Lan S."/>
            <person name="Zhang J.S."/>
            <person name="Tsai W.C."/>
            <person name="Van de Peer Y."/>
            <person name="Liu Z.J."/>
        </authorList>
    </citation>
    <scope>NUCLEOTIDE SEQUENCE</scope>
    <source>
        <strain evidence="1">CP</strain>
    </source>
</reference>
<gene>
    <name evidence="1" type="ORF">QJS10_CPB21g00481</name>
</gene>
<dbReference type="EMBL" id="JAUJYO010000021">
    <property type="protein sequence ID" value="KAK1284523.1"/>
    <property type="molecule type" value="Genomic_DNA"/>
</dbReference>
<keyword evidence="2" id="KW-1185">Reference proteome</keyword>